<comment type="caution">
    <text evidence="2">The sequence shown here is derived from an EMBL/GenBank/DDBJ whole genome shotgun (WGS) entry which is preliminary data.</text>
</comment>
<organism evidence="2 3">
    <name type="scientific">Dysgonomonas termitidis</name>
    <dbReference type="NCBI Taxonomy" id="1516126"/>
    <lineage>
        <taxon>Bacteria</taxon>
        <taxon>Pseudomonadati</taxon>
        <taxon>Bacteroidota</taxon>
        <taxon>Bacteroidia</taxon>
        <taxon>Bacteroidales</taxon>
        <taxon>Dysgonomonadaceae</taxon>
        <taxon>Dysgonomonas</taxon>
    </lineage>
</organism>
<dbReference type="EMBL" id="JBHSGN010000140">
    <property type="protein sequence ID" value="MFC4676508.1"/>
    <property type="molecule type" value="Genomic_DNA"/>
</dbReference>
<dbReference type="InterPro" id="IPR024361">
    <property type="entry name" value="BACON"/>
</dbReference>
<name>A0ABV9L408_9BACT</name>
<sequence>MTAASTGNTFTVKSTAPWTIECFEADGTTSIPNGGWLSVNPATGTATSTATVSVLVAANGGAARTGKLIIQSGLFTHIVTVNQEVMSPTANSFIVAPNTNNYAIPVRNCNMSDLGIQLNDGETFTAEVVWESDANAVSTVTVNGSGPYGNIVVSTGSAEGNGVVCIKKGGVILWSWHIWVTNYNPETGTYVSNGQTFMERNLGAMNNTPGDVGSLGLMYQWGRKDPFPGSASTTANTEPTYATVTKTQAPAGTSPNYNIGVAVANPLTFYTGSSANSYDWYSITASIKNDALWGASKTIYDPCPEGWKVPASGPTSDSPWYDLTSQWFSVGTGADWTLNGRGYYPACGHRGRADGNLTALDTGRGLYGSSAINGNNVKYLDFGPGALNTNSNQARGYASAIRCVVE</sequence>
<dbReference type="Gene3D" id="2.60.40.10">
    <property type="entry name" value="Immunoglobulins"/>
    <property type="match status" value="1"/>
</dbReference>
<reference evidence="3" key="1">
    <citation type="journal article" date="2019" name="Int. J. Syst. Evol. Microbiol.">
        <title>The Global Catalogue of Microorganisms (GCM) 10K type strain sequencing project: providing services to taxonomists for standard genome sequencing and annotation.</title>
        <authorList>
            <consortium name="The Broad Institute Genomics Platform"/>
            <consortium name="The Broad Institute Genome Sequencing Center for Infectious Disease"/>
            <person name="Wu L."/>
            <person name="Ma J."/>
        </authorList>
    </citation>
    <scope>NUCLEOTIDE SEQUENCE [LARGE SCALE GENOMIC DNA]</scope>
    <source>
        <strain evidence="3">CCUG 66188</strain>
    </source>
</reference>
<accession>A0ABV9L408</accession>
<dbReference type="RefSeq" id="WP_380000818.1">
    <property type="nucleotide sequence ID" value="NZ_JBHSGN010000140.1"/>
</dbReference>
<keyword evidence="3" id="KW-1185">Reference proteome</keyword>
<protein>
    <submittedName>
        <fullName evidence="2">BACON domain-containing protein</fullName>
    </submittedName>
</protein>
<evidence type="ECO:0000259" key="1">
    <source>
        <dbReference type="Pfam" id="PF13004"/>
    </source>
</evidence>
<dbReference type="Pfam" id="PF13004">
    <property type="entry name" value="BACON"/>
    <property type="match status" value="1"/>
</dbReference>
<evidence type="ECO:0000313" key="2">
    <source>
        <dbReference type="EMBL" id="MFC4676508.1"/>
    </source>
</evidence>
<dbReference type="Proteomes" id="UP001596023">
    <property type="component" value="Unassembled WGS sequence"/>
</dbReference>
<evidence type="ECO:0000313" key="3">
    <source>
        <dbReference type="Proteomes" id="UP001596023"/>
    </source>
</evidence>
<proteinExistence type="predicted"/>
<gene>
    <name evidence="2" type="ORF">ACFO6W_22760</name>
</gene>
<dbReference type="InterPro" id="IPR013783">
    <property type="entry name" value="Ig-like_fold"/>
</dbReference>
<feature type="domain" description="BACON" evidence="1">
    <location>
        <begin position="31"/>
        <end position="84"/>
    </location>
</feature>